<dbReference type="RefSeq" id="WP_232595026.1">
    <property type="nucleotide sequence ID" value="NZ_BSPD01000079.1"/>
</dbReference>
<keyword evidence="1" id="KW-0472">Membrane</keyword>
<sequence>MVETLLIVKTLSMKKRMDAALMGAVTMGIAVLSLLLGGCSVLSPRLGSLSSGTHALINYDFPPFSVDLHQQLHTQSEGEPIVLTIGASLQPDAARFVLLDAYGQRLATVSYRDDEVLWEQSRFVSSVGFDLEVFSLIYPLAFWPEPAIQSQLNPQWRVDFASTHRTVYKENTVVADIQYSAECEYEGRVDIHIVKNAVHFSILNNVLNKGPNITDINSGCV</sequence>
<protein>
    <recommendedName>
        <fullName evidence="4">DUF3261 domain-containing protein</fullName>
    </recommendedName>
</protein>
<dbReference type="Pfam" id="PF11659">
    <property type="entry name" value="DUF3261"/>
    <property type="match status" value="1"/>
</dbReference>
<dbReference type="AlphaFoldDB" id="A0AA37T562"/>
<dbReference type="Proteomes" id="UP001156870">
    <property type="component" value="Unassembled WGS sequence"/>
</dbReference>
<reference evidence="2 3" key="1">
    <citation type="journal article" date="2014" name="Int. J. Syst. Evol. Microbiol.">
        <title>Complete genome sequence of Corynebacterium casei LMG S-19264T (=DSM 44701T), isolated from a smear-ripened cheese.</title>
        <authorList>
            <consortium name="US DOE Joint Genome Institute (JGI-PGF)"/>
            <person name="Walter F."/>
            <person name="Albersmeier A."/>
            <person name="Kalinowski J."/>
            <person name="Ruckert C."/>
        </authorList>
    </citation>
    <scope>NUCLEOTIDE SEQUENCE [LARGE SCALE GENOMIC DNA]</scope>
    <source>
        <strain evidence="2 3">NBRC 110095</strain>
    </source>
</reference>
<keyword evidence="1" id="KW-1133">Transmembrane helix</keyword>
<organism evidence="2 3">
    <name type="scientific">Marinibactrum halimedae</name>
    <dbReference type="NCBI Taxonomy" id="1444977"/>
    <lineage>
        <taxon>Bacteria</taxon>
        <taxon>Pseudomonadati</taxon>
        <taxon>Pseudomonadota</taxon>
        <taxon>Gammaproteobacteria</taxon>
        <taxon>Cellvibrionales</taxon>
        <taxon>Cellvibrionaceae</taxon>
        <taxon>Marinibactrum</taxon>
    </lineage>
</organism>
<feature type="transmembrane region" description="Helical" evidence="1">
    <location>
        <begin position="20"/>
        <end position="42"/>
    </location>
</feature>
<dbReference type="EMBL" id="BSPD01000079">
    <property type="protein sequence ID" value="GLS27428.1"/>
    <property type="molecule type" value="Genomic_DNA"/>
</dbReference>
<name>A0AA37T562_9GAMM</name>
<keyword evidence="1" id="KW-0812">Transmembrane</keyword>
<evidence type="ECO:0008006" key="4">
    <source>
        <dbReference type="Google" id="ProtNLM"/>
    </source>
</evidence>
<gene>
    <name evidence="2" type="ORF">GCM10007877_31470</name>
</gene>
<evidence type="ECO:0000313" key="2">
    <source>
        <dbReference type="EMBL" id="GLS27428.1"/>
    </source>
</evidence>
<keyword evidence="3" id="KW-1185">Reference proteome</keyword>
<accession>A0AA37T562</accession>
<evidence type="ECO:0000256" key="1">
    <source>
        <dbReference type="SAM" id="Phobius"/>
    </source>
</evidence>
<proteinExistence type="predicted"/>
<comment type="caution">
    <text evidence="2">The sequence shown here is derived from an EMBL/GenBank/DDBJ whole genome shotgun (WGS) entry which is preliminary data.</text>
</comment>
<evidence type="ECO:0000313" key="3">
    <source>
        <dbReference type="Proteomes" id="UP001156870"/>
    </source>
</evidence>
<dbReference type="InterPro" id="IPR021675">
    <property type="entry name" value="DUF3261"/>
</dbReference>